<accession>A0AAW1YHV4</accession>
<dbReference type="PANTHER" id="PTHR24186">
    <property type="entry name" value="PROTEIN PHOSPHATASE 1 REGULATORY SUBUNIT"/>
    <property type="match status" value="1"/>
</dbReference>
<evidence type="ECO:0000256" key="5">
    <source>
        <dbReference type="ARBA" id="ARBA00023043"/>
    </source>
</evidence>
<feature type="transmembrane region" description="Helical" evidence="7">
    <location>
        <begin position="141"/>
        <end position="159"/>
    </location>
</feature>
<feature type="transmembrane region" description="Helical" evidence="7">
    <location>
        <begin position="226"/>
        <end position="245"/>
    </location>
</feature>
<evidence type="ECO:0000256" key="7">
    <source>
        <dbReference type="SAM" id="Phobius"/>
    </source>
</evidence>
<keyword evidence="6 7" id="KW-0472">Membrane</keyword>
<evidence type="ECO:0000259" key="8">
    <source>
        <dbReference type="Pfam" id="PF13962"/>
    </source>
</evidence>
<evidence type="ECO:0000256" key="2">
    <source>
        <dbReference type="ARBA" id="ARBA00022692"/>
    </source>
</evidence>
<evidence type="ECO:0000256" key="1">
    <source>
        <dbReference type="ARBA" id="ARBA00004141"/>
    </source>
</evidence>
<dbReference type="EMBL" id="JBEDUW010000001">
    <property type="protein sequence ID" value="KAK9948250.1"/>
    <property type="molecule type" value="Genomic_DNA"/>
</dbReference>
<evidence type="ECO:0000256" key="4">
    <source>
        <dbReference type="ARBA" id="ARBA00022989"/>
    </source>
</evidence>
<dbReference type="GO" id="GO:0005886">
    <property type="term" value="C:plasma membrane"/>
    <property type="evidence" value="ECO:0007669"/>
    <property type="project" value="TreeGrafter"/>
</dbReference>
<evidence type="ECO:0000313" key="9">
    <source>
        <dbReference type="EMBL" id="KAK9948250.1"/>
    </source>
</evidence>
<comment type="caution">
    <text evidence="9">The sequence shown here is derived from an EMBL/GenBank/DDBJ whole genome shotgun (WGS) entry which is preliminary data.</text>
</comment>
<comment type="subcellular location">
    <subcellularLocation>
        <location evidence="1">Membrane</location>
        <topology evidence="1">Multi-pass membrane protein</topology>
    </subcellularLocation>
</comment>
<keyword evidence="3" id="KW-0677">Repeat</keyword>
<feature type="transmembrane region" description="Helical" evidence="7">
    <location>
        <begin position="179"/>
        <end position="205"/>
    </location>
</feature>
<dbReference type="PANTHER" id="PTHR24186:SF50">
    <property type="entry name" value="ANKYRIN REPEAT-CONTAINING PROTEIN ITN1-LIKE ISOFORM X1"/>
    <property type="match status" value="1"/>
</dbReference>
<keyword evidence="4 7" id="KW-1133">Transmembrane helix</keyword>
<dbReference type="SUPFAM" id="SSF48403">
    <property type="entry name" value="Ankyrin repeat"/>
    <property type="match status" value="1"/>
</dbReference>
<gene>
    <name evidence="9" type="ORF">M0R45_003835</name>
</gene>
<evidence type="ECO:0000256" key="6">
    <source>
        <dbReference type="ARBA" id="ARBA00023136"/>
    </source>
</evidence>
<sequence>MMKVRELVDEKHRNVLHCAITNNHEKVEQFIRKDPWLSSVLLNGKDADGNTPLHQIAASLYNGMDFISDLRVDKMAFNKQNQNALDIIPNRAVSIRKTDLIDRLTKTGARRGHRNEDGSRKIIEATGDEDPLVKEIKEAHLVVSALIATVTFAAGFSVPGGYQSEKGPDQGFAVLTRNAAFKAFVITDTLAMTMSSCAVMIRFFLSLRRPELLTHGSEPFVGALSLTIYALIATVVAFLTGTYAVLGHSSIPLAIAACVLGCFFFFVLSFVLPFPKFC</sequence>
<keyword evidence="2 7" id="KW-0812">Transmembrane</keyword>
<organism evidence="9 10">
    <name type="scientific">Rubus argutus</name>
    <name type="common">Southern blackberry</name>
    <dbReference type="NCBI Taxonomy" id="59490"/>
    <lineage>
        <taxon>Eukaryota</taxon>
        <taxon>Viridiplantae</taxon>
        <taxon>Streptophyta</taxon>
        <taxon>Embryophyta</taxon>
        <taxon>Tracheophyta</taxon>
        <taxon>Spermatophyta</taxon>
        <taxon>Magnoliopsida</taxon>
        <taxon>eudicotyledons</taxon>
        <taxon>Gunneridae</taxon>
        <taxon>Pentapetalae</taxon>
        <taxon>rosids</taxon>
        <taxon>fabids</taxon>
        <taxon>Rosales</taxon>
        <taxon>Rosaceae</taxon>
        <taxon>Rosoideae</taxon>
        <taxon>Rosoideae incertae sedis</taxon>
        <taxon>Rubus</taxon>
    </lineage>
</organism>
<evidence type="ECO:0000256" key="3">
    <source>
        <dbReference type="ARBA" id="ARBA00022737"/>
    </source>
</evidence>
<protein>
    <recommendedName>
        <fullName evidence="8">PGG domain-containing protein</fullName>
    </recommendedName>
</protein>
<proteinExistence type="predicted"/>
<keyword evidence="5" id="KW-0040">ANK repeat</keyword>
<reference evidence="9 10" key="1">
    <citation type="journal article" date="2023" name="G3 (Bethesda)">
        <title>A chromosome-length genome assembly and annotation of blackberry (Rubus argutus, cv. 'Hillquist').</title>
        <authorList>
            <person name="Bruna T."/>
            <person name="Aryal R."/>
            <person name="Dudchenko O."/>
            <person name="Sargent D.J."/>
            <person name="Mead D."/>
            <person name="Buti M."/>
            <person name="Cavallini A."/>
            <person name="Hytonen T."/>
            <person name="Andres J."/>
            <person name="Pham M."/>
            <person name="Weisz D."/>
            <person name="Mascagni F."/>
            <person name="Usai G."/>
            <person name="Natali L."/>
            <person name="Bassil N."/>
            <person name="Fernandez G.E."/>
            <person name="Lomsadze A."/>
            <person name="Armour M."/>
            <person name="Olukolu B."/>
            <person name="Poorten T."/>
            <person name="Britton C."/>
            <person name="Davik J."/>
            <person name="Ashrafi H."/>
            <person name="Aiden E.L."/>
            <person name="Borodovsky M."/>
            <person name="Worthington M."/>
        </authorList>
    </citation>
    <scope>NUCLEOTIDE SEQUENCE [LARGE SCALE GENOMIC DNA]</scope>
    <source>
        <strain evidence="9">PI 553951</strain>
    </source>
</reference>
<name>A0AAW1YHV4_RUBAR</name>
<dbReference type="InterPro" id="IPR026961">
    <property type="entry name" value="PGG_dom"/>
</dbReference>
<keyword evidence="10" id="KW-1185">Reference proteome</keyword>
<dbReference type="Gene3D" id="1.25.40.20">
    <property type="entry name" value="Ankyrin repeat-containing domain"/>
    <property type="match status" value="1"/>
</dbReference>
<dbReference type="Pfam" id="PF13962">
    <property type="entry name" value="PGG"/>
    <property type="match status" value="1"/>
</dbReference>
<dbReference type="Proteomes" id="UP001457282">
    <property type="component" value="Unassembled WGS sequence"/>
</dbReference>
<dbReference type="InterPro" id="IPR036770">
    <property type="entry name" value="Ankyrin_rpt-contain_sf"/>
</dbReference>
<feature type="transmembrane region" description="Helical" evidence="7">
    <location>
        <begin position="251"/>
        <end position="272"/>
    </location>
</feature>
<feature type="domain" description="PGG" evidence="8">
    <location>
        <begin position="134"/>
        <end position="245"/>
    </location>
</feature>
<evidence type="ECO:0000313" key="10">
    <source>
        <dbReference type="Proteomes" id="UP001457282"/>
    </source>
</evidence>
<dbReference type="AlphaFoldDB" id="A0AAW1YHV4"/>